<feature type="domain" description="bAvd-like" evidence="1">
    <location>
        <begin position="27"/>
        <end position="129"/>
    </location>
</feature>
<organism evidence="2 3">
    <name type="scientific">Candidatus Veblenbacteria bacterium RIFOXYA2_FULL_43_9</name>
    <dbReference type="NCBI Taxonomy" id="1802425"/>
    <lineage>
        <taxon>Bacteria</taxon>
        <taxon>Candidatus Vebleniibacteriota</taxon>
    </lineage>
</organism>
<evidence type="ECO:0000313" key="2">
    <source>
        <dbReference type="EMBL" id="OHA55881.1"/>
    </source>
</evidence>
<dbReference type="AlphaFoldDB" id="A0A1G2Q7K0"/>
<dbReference type="InterPro" id="IPR055360">
    <property type="entry name" value="bAvd"/>
</dbReference>
<accession>A0A1G2Q7K0</accession>
<proteinExistence type="predicted"/>
<name>A0A1G2Q7K0_9BACT</name>
<dbReference type="Gene3D" id="1.20.1440.60">
    <property type="entry name" value="23S rRNA-intervening sequence"/>
    <property type="match status" value="1"/>
</dbReference>
<dbReference type="InterPro" id="IPR036583">
    <property type="entry name" value="23S_rRNA_IVS_sf"/>
</dbReference>
<dbReference type="CDD" id="cd16376">
    <property type="entry name" value="Avd_like"/>
    <property type="match status" value="1"/>
</dbReference>
<sequence>MAELNFGHEPNSSPPPTIFQPRLLPLLQKLKTVYLLWFGYYQTLPKTTRYSLGQRIDTLFIETIEAISTASFMTRQEKMPYIRLAIRKLDTAKILLIVLWETKALPTKQYAALSAPLDEIGKMLGGWQGQLAKNSSARGG</sequence>
<comment type="caution">
    <text evidence="2">The sequence shown here is derived from an EMBL/GenBank/DDBJ whole genome shotgun (WGS) entry which is preliminary data.</text>
</comment>
<evidence type="ECO:0000259" key="1">
    <source>
        <dbReference type="Pfam" id="PF22296"/>
    </source>
</evidence>
<reference evidence="2 3" key="1">
    <citation type="journal article" date="2016" name="Nat. Commun.">
        <title>Thousands of microbial genomes shed light on interconnected biogeochemical processes in an aquifer system.</title>
        <authorList>
            <person name="Anantharaman K."/>
            <person name="Brown C.T."/>
            <person name="Hug L.A."/>
            <person name="Sharon I."/>
            <person name="Castelle C.J."/>
            <person name="Probst A.J."/>
            <person name="Thomas B.C."/>
            <person name="Singh A."/>
            <person name="Wilkins M.J."/>
            <person name="Karaoz U."/>
            <person name="Brodie E.L."/>
            <person name="Williams K.H."/>
            <person name="Hubbard S.S."/>
            <person name="Banfield J.F."/>
        </authorList>
    </citation>
    <scope>NUCLEOTIDE SEQUENCE [LARGE SCALE GENOMIC DNA]</scope>
</reference>
<protein>
    <recommendedName>
        <fullName evidence="1">bAvd-like domain-containing protein</fullName>
    </recommendedName>
</protein>
<dbReference type="EMBL" id="MHTB01000002">
    <property type="protein sequence ID" value="OHA55881.1"/>
    <property type="molecule type" value="Genomic_DNA"/>
</dbReference>
<gene>
    <name evidence="2" type="ORF">A2226_01535</name>
</gene>
<dbReference type="SUPFAM" id="SSF158446">
    <property type="entry name" value="IVS-encoded protein-like"/>
    <property type="match status" value="1"/>
</dbReference>
<dbReference type="Proteomes" id="UP000178936">
    <property type="component" value="Unassembled WGS sequence"/>
</dbReference>
<evidence type="ECO:0000313" key="3">
    <source>
        <dbReference type="Proteomes" id="UP000178936"/>
    </source>
</evidence>
<dbReference type="Pfam" id="PF22296">
    <property type="entry name" value="bAvd"/>
    <property type="match status" value="1"/>
</dbReference>